<evidence type="ECO:0000259" key="4">
    <source>
        <dbReference type="Pfam" id="PF08751"/>
    </source>
</evidence>
<dbReference type="GO" id="GO:0043139">
    <property type="term" value="F:5'-3' DNA helicase activity"/>
    <property type="evidence" value="ECO:0007669"/>
    <property type="project" value="TreeGrafter"/>
</dbReference>
<comment type="caution">
    <text evidence="6">The sequence shown here is derived from an EMBL/GenBank/DDBJ whole genome shotgun (WGS) entry which is preliminary data.</text>
</comment>
<evidence type="ECO:0000259" key="3">
    <source>
        <dbReference type="Pfam" id="PF07057"/>
    </source>
</evidence>
<feature type="coiled-coil region" evidence="1">
    <location>
        <begin position="1559"/>
        <end position="1590"/>
    </location>
</feature>
<dbReference type="Pfam" id="PF13604">
    <property type="entry name" value="AAA_30"/>
    <property type="match status" value="1"/>
</dbReference>
<dbReference type="InterPro" id="IPR014862">
    <property type="entry name" value="TrwC"/>
</dbReference>
<evidence type="ECO:0000313" key="7">
    <source>
        <dbReference type="Proteomes" id="UP000222168"/>
    </source>
</evidence>
<dbReference type="NCBIfam" id="NF041492">
    <property type="entry name" value="MobF"/>
    <property type="match status" value="1"/>
</dbReference>
<organism evidence="6 7">
    <name type="scientific">Xenorhabdus ishibashii</name>
    <dbReference type="NCBI Taxonomy" id="1034471"/>
    <lineage>
        <taxon>Bacteria</taxon>
        <taxon>Pseudomonadati</taxon>
        <taxon>Pseudomonadota</taxon>
        <taxon>Gammaproteobacteria</taxon>
        <taxon>Enterobacterales</taxon>
        <taxon>Morganellaceae</taxon>
        <taxon>Xenorhabdus</taxon>
    </lineage>
</organism>
<proteinExistence type="predicted"/>
<dbReference type="InterPro" id="IPR050534">
    <property type="entry name" value="Coronavir_polyprotein_1ab"/>
</dbReference>
<dbReference type="GO" id="GO:0003677">
    <property type="term" value="F:DNA binding"/>
    <property type="evidence" value="ECO:0007669"/>
    <property type="project" value="InterPro"/>
</dbReference>
<evidence type="ECO:0000256" key="1">
    <source>
        <dbReference type="SAM" id="Coils"/>
    </source>
</evidence>
<feature type="domain" description="DNA helicase TraI type C-terminal" evidence="3">
    <location>
        <begin position="1465"/>
        <end position="1555"/>
    </location>
</feature>
<reference evidence="6 7" key="1">
    <citation type="journal article" date="2017" name="Nat. Microbiol.">
        <title>Natural product diversity associated with the nematode symbionts Photorhabdus and Xenorhabdus.</title>
        <authorList>
            <person name="Tobias N.J."/>
            <person name="Wolff H."/>
            <person name="Djahanschiri B."/>
            <person name="Grundmann F."/>
            <person name="Kronenwerth M."/>
            <person name="Shi Y.M."/>
            <person name="Simonyi S."/>
            <person name="Grun P."/>
            <person name="Shapiro-Ilan D."/>
            <person name="Pidot S.J."/>
            <person name="Stinear T.P."/>
            <person name="Ebersberger I."/>
            <person name="Bode H.B."/>
        </authorList>
    </citation>
    <scope>NUCLEOTIDE SEQUENCE [LARGE SCALE GENOMIC DNA]</scope>
    <source>
        <strain evidence="6 7">DSM 22670</strain>
    </source>
</reference>
<dbReference type="PANTHER" id="PTHR43788:SF8">
    <property type="entry name" value="DNA-BINDING PROTEIN SMUBP-2"/>
    <property type="match status" value="1"/>
</dbReference>
<feature type="region of interest" description="Disordered" evidence="2">
    <location>
        <begin position="1606"/>
        <end position="1647"/>
    </location>
</feature>
<accession>A0A2D0K7Z4</accession>
<dbReference type="InterPro" id="IPR027417">
    <property type="entry name" value="P-loop_NTPase"/>
</dbReference>
<dbReference type="Gene3D" id="2.30.30.940">
    <property type="match status" value="1"/>
</dbReference>
<dbReference type="Proteomes" id="UP000222168">
    <property type="component" value="Unassembled WGS sequence"/>
</dbReference>
<dbReference type="Gene3D" id="3.40.50.300">
    <property type="entry name" value="P-loop containing nucleotide triphosphate hydrolases"/>
    <property type="match status" value="1"/>
</dbReference>
<dbReference type="InterPro" id="IPR014059">
    <property type="entry name" value="TraI/TrwC_relax"/>
</dbReference>
<name>A0A2D0K7Z4_9GAMM</name>
<dbReference type="InterPro" id="IPR009767">
    <property type="entry name" value="DNA_helicase_TraI_C"/>
</dbReference>
<evidence type="ECO:0000259" key="5">
    <source>
        <dbReference type="Pfam" id="PF18340"/>
    </source>
</evidence>
<evidence type="ECO:0000256" key="2">
    <source>
        <dbReference type="SAM" id="MobiDB-lite"/>
    </source>
</evidence>
<dbReference type="RefSeq" id="WP_099119147.1">
    <property type="nucleotide sequence ID" value="NZ_NJAK01000003.1"/>
</dbReference>
<dbReference type="Pfam" id="PF18340">
    <property type="entry name" value="TraI_2B"/>
    <property type="match status" value="1"/>
</dbReference>
<dbReference type="OrthoDB" id="1634048at2"/>
<gene>
    <name evidence="6" type="ORF">Xish_03598</name>
</gene>
<evidence type="ECO:0000313" key="6">
    <source>
        <dbReference type="EMBL" id="PHM59480.1"/>
    </source>
</evidence>
<dbReference type="SUPFAM" id="SSF55464">
    <property type="entry name" value="Origin of replication-binding domain, RBD-like"/>
    <property type="match status" value="1"/>
</dbReference>
<dbReference type="Pfam" id="PF07057">
    <property type="entry name" value="TraI_C"/>
    <property type="match status" value="1"/>
</dbReference>
<dbReference type="GO" id="GO:0016818">
    <property type="term" value="F:hydrolase activity, acting on acid anhydrides, in phosphorus-containing anhydrides"/>
    <property type="evidence" value="ECO:0007669"/>
    <property type="project" value="InterPro"/>
</dbReference>
<dbReference type="CDD" id="cd17933">
    <property type="entry name" value="DEXSc_RecD-like"/>
    <property type="match status" value="1"/>
</dbReference>
<dbReference type="NCBIfam" id="TIGR02686">
    <property type="entry name" value="relax_trwC"/>
    <property type="match status" value="1"/>
</dbReference>
<dbReference type="Pfam" id="PF08751">
    <property type="entry name" value="TrwC"/>
    <property type="match status" value="1"/>
</dbReference>
<dbReference type="GO" id="GO:0005524">
    <property type="term" value="F:ATP binding"/>
    <property type="evidence" value="ECO:0007669"/>
    <property type="project" value="InterPro"/>
</dbReference>
<dbReference type="CDD" id="cd18809">
    <property type="entry name" value="SF1_C_RecD"/>
    <property type="match status" value="1"/>
</dbReference>
<keyword evidence="7" id="KW-1185">Reference proteome</keyword>
<dbReference type="SUPFAM" id="SSF52540">
    <property type="entry name" value="P-loop containing nucleoside triphosphate hydrolases"/>
    <property type="match status" value="2"/>
</dbReference>
<sequence>MLSLSRVRSASGAASYYEQEDNYYFLGEATTSWFGKGAESLGLTGQVNREDFKNVLEGKLPNGESLEHIVNGENKHRPGYDLTFSAPKSVSVLALVVGDKAVLDAHNTAVKKTLTELEKMASTRIMKEGIVSVEETNNITAALFLHDTSRNLEPALHTHAILSNVTETKEGNWRTLSADRGKDINAFIETIWKNPVAIGGLYRQFLKPELKELGYSFIDAGKHGQFEIEGVPTEMFSSRRQEIIDAVGENATAKQKSVAAKDTRKKKDFTNIEEVRESWKTKLSETGFDHESIKGTKNIEIVKNDEGSDIRNTVKTAIANLGKESAKFTHDKLLTQVINSMSMSQFSGIDDLREIIKDEIKLGNLVPLKDSGDLFTTIEHLKNETNVIKNINKLNHDKVTLVSKETNSLANYMTSNENQFKSLTLRGGSDFSIKTLNGINELARENSKENIIIVPNNKSKSFFKEYIDKNVSIFTAKEIESTHEGSFKNSIVSVYQTENMKLDSINAILNKSKNQHSVVVSIDTGTKNSEGIFVDLLKKTKYENFKLYEENEKKHVYFVSDIDKSDRVKLATKQYLTLSVNNKDAIVQVHDNKSKNQVNDKIRESLINNGILSDRHIHLDNEKQVFLSDANRNLRSTYRKGLILENTKEKERFTITDIDKSNNDLRLINDSGKISNLSISDIDKHYNLIEKNALEIRVGEKLRTYQRFDNVKANSEYMVSGFRKGNFLFGERVILEDKDGNKITINPNKTTKLDYNYSETFGNSINKERTVIALLNKNDVSSTTLNKIKKSGDSIIAITGLSKKQSETKINKSDVSINHIPENNGNIFDTLSKINDLKKDTVSDLDKIIDLSIEKSSGGKVYFNGSAVILHASNLDNKLTLEQLSDSINHRIEKGSIIPIGSTSLTDNYVKRETLNNEVNIVRKIFEGKNKAEPLIKGEISLENTSLTKGQKAASELLLTSKDTIIAIQGYAGVGKTTQFRTVSEAIKSNRTDIELRGLAPTHKAVSELKSAGIESQTIASFLQEMASGDVNANYQNTVFVIDESSMVGNKGLSNLLDTIIENKGRVILSGDKQQLKSFESGAPFKLTLERSAIDHVVMDEIVRQTPELKPAVEAIIKGKVNESISVIEKVSPTVVPRVKDAETPSSSVIDLNDKSSPEKIVIIAEDFASRTPEARNDTFIITPLNADRNAINESIHSTLVQNGSLENSVRIPTYQRINSQEYELKSTKYWSENIGHTAKIGKNYFQIQDVNKEGIISLRNLENNHESAMSALEVNSHRVAIYQDREIDISVGEKIRLTVTDVERNAFNNDMGVVKSIKDDQITMDFNGKEITYSPKEQLNDRHLDYSYAITSYSSQGASIPYVIVYDGVDGAKRSLAALDSTYVELSRSKEHVQLYIDDIDKWEKHLQYNSGERSTAHNVLHNVDNQLAEKALKKWNESTLISGDLADKLPSNLQEIAKYSGKEQEILLPVHDDYGVQRGNYHIPVGIFSGSLNIDQGHYNGASDGTIIVLNRGDSELDTLIYDKNDIDKAINNDNGDNAIIIKLDEADKPEINEIPLSKEEIKLQETIEEVMQQNKEKDVKYDDNEQKEMLLDSIIEAKQNLDKDIDTQNEYDSKESDKRIRHDEENIIRHQSEKDKNHDMDITF</sequence>
<keyword evidence="1" id="KW-0175">Coiled coil</keyword>
<feature type="domain" description="TrwC relaxase" evidence="4">
    <location>
        <begin position="11"/>
        <end position="285"/>
    </location>
</feature>
<feature type="domain" description="TraI 2B/2B-like" evidence="5">
    <location>
        <begin position="623"/>
        <end position="696"/>
    </location>
</feature>
<dbReference type="InterPro" id="IPR040668">
    <property type="entry name" value="TraI_2B"/>
</dbReference>
<dbReference type="PANTHER" id="PTHR43788">
    <property type="entry name" value="DNA2/NAM7 HELICASE FAMILY MEMBER"/>
    <property type="match status" value="1"/>
</dbReference>
<protein>
    <submittedName>
        <fullName evidence="6">Conjugative relaxase</fullName>
    </submittedName>
</protein>
<dbReference type="EMBL" id="NJAK01000003">
    <property type="protein sequence ID" value="PHM59480.1"/>
    <property type="molecule type" value="Genomic_DNA"/>
</dbReference>